<keyword evidence="2" id="KW-1185">Reference proteome</keyword>
<dbReference type="RefSeq" id="WP_243324816.1">
    <property type="nucleotide sequence ID" value="NZ_JAKZMM010000018.1"/>
</dbReference>
<comment type="caution">
    <text evidence="1">The sequence shown here is derived from an EMBL/GenBank/DDBJ whole genome shotgun (WGS) entry which is preliminary data.</text>
</comment>
<evidence type="ECO:0000313" key="1">
    <source>
        <dbReference type="EMBL" id="MCJ2380688.1"/>
    </source>
</evidence>
<accession>A0ABT0C1E1</accession>
<evidence type="ECO:0000313" key="2">
    <source>
        <dbReference type="Proteomes" id="UP001165444"/>
    </source>
</evidence>
<name>A0ABT0C1E1_9BACT</name>
<dbReference type="Proteomes" id="UP001165444">
    <property type="component" value="Unassembled WGS sequence"/>
</dbReference>
<gene>
    <name evidence="1" type="ORF">MUN53_08710</name>
</gene>
<dbReference type="EMBL" id="JAKZMM010000018">
    <property type="protein sequence ID" value="MCJ2380688.1"/>
    <property type="molecule type" value="Genomic_DNA"/>
</dbReference>
<sequence length="46" mass="5892">MKRRYNEAYFRYLFRKFPFDRNWFGEGYCKKNPIKGYKIKTIFELK</sequence>
<proteinExistence type="predicted"/>
<protein>
    <submittedName>
        <fullName evidence="1">Uncharacterized protein</fullName>
    </submittedName>
</protein>
<reference evidence="1 2" key="1">
    <citation type="submission" date="2022-03" db="EMBL/GenBank/DDBJ databases">
        <title>Parabacteroides sp. nov. isolated from swine feces.</title>
        <authorList>
            <person name="Bak J.E."/>
        </authorList>
    </citation>
    <scope>NUCLEOTIDE SEQUENCE [LARGE SCALE GENOMIC DNA]</scope>
    <source>
        <strain evidence="1 2">AGMB00274</strain>
    </source>
</reference>
<organism evidence="1 2">
    <name type="scientific">Parabacteroides faecalis</name>
    <dbReference type="NCBI Taxonomy" id="2924040"/>
    <lineage>
        <taxon>Bacteria</taxon>
        <taxon>Pseudomonadati</taxon>
        <taxon>Bacteroidota</taxon>
        <taxon>Bacteroidia</taxon>
        <taxon>Bacteroidales</taxon>
        <taxon>Tannerellaceae</taxon>
        <taxon>Parabacteroides</taxon>
    </lineage>
</organism>